<keyword evidence="2" id="KW-0614">Plasmid</keyword>
<evidence type="ECO:0000313" key="2">
    <source>
        <dbReference type="EMBL" id="QCL10031.1"/>
    </source>
</evidence>
<evidence type="ECO:0000256" key="1">
    <source>
        <dbReference type="SAM" id="Phobius"/>
    </source>
</evidence>
<keyword evidence="1" id="KW-1133">Transmembrane helix</keyword>
<organism evidence="2">
    <name type="scientific">Rhizobium rhizogenes</name>
    <name type="common">Agrobacterium rhizogenes</name>
    <dbReference type="NCBI Taxonomy" id="359"/>
    <lineage>
        <taxon>Bacteria</taxon>
        <taxon>Pseudomonadati</taxon>
        <taxon>Pseudomonadota</taxon>
        <taxon>Alphaproteobacteria</taxon>
        <taxon>Hyphomicrobiales</taxon>
        <taxon>Rhizobiaceae</taxon>
        <taxon>Rhizobium/Agrobacterium group</taxon>
        <taxon>Rhizobium</taxon>
    </lineage>
</organism>
<feature type="transmembrane region" description="Helical" evidence="1">
    <location>
        <begin position="36"/>
        <end position="53"/>
    </location>
</feature>
<keyword evidence="1" id="KW-0472">Membrane</keyword>
<protein>
    <submittedName>
        <fullName evidence="2">Putative membrane protein</fullName>
    </submittedName>
</protein>
<keyword evidence="1" id="KW-0812">Transmembrane</keyword>
<dbReference type="RefSeq" id="WP_200985197.1">
    <property type="nucleotide sequence ID" value="NZ_MK318974.1"/>
</dbReference>
<sequence length="112" mass="12111">MNFAFQALAWLMFTTVVFLYVAPVQSRAMSAVSVNAGRSVSFALMAMLFVFAYPDERRIVGIFCIVGAIAAELLEFYFPEGNSRVDGALIKCLSVTLGLLAGALLLKISGLH</sequence>
<reference evidence="2" key="1">
    <citation type="submission" date="2018-12" db="EMBL/GenBank/DDBJ databases">
        <title>Three Rhizobium rhizogenes strains isolated from the same crown gall tumor carry diverse plasmids.</title>
        <authorList>
            <person name="Pulawska J."/>
            <person name="Kuzmanovic N."/>
        </authorList>
    </citation>
    <scope>NUCLEOTIDE SEQUENCE</scope>
    <source>
        <strain evidence="2">Colt5.8</strain>
        <plasmid evidence="2">pColt5.8d</plasmid>
    </source>
</reference>
<feature type="transmembrane region" description="Helical" evidence="1">
    <location>
        <begin position="60"/>
        <end position="79"/>
    </location>
</feature>
<accession>A0A7S5DRN5</accession>
<dbReference type="AlphaFoldDB" id="A0A7S5DRN5"/>
<geneLocation type="plasmid" evidence="2">
    <name>pColt5.8d</name>
</geneLocation>
<dbReference type="EMBL" id="MK318974">
    <property type="protein sequence ID" value="QCL10031.1"/>
    <property type="molecule type" value="Genomic_DNA"/>
</dbReference>
<feature type="transmembrane region" description="Helical" evidence="1">
    <location>
        <begin position="85"/>
        <end position="106"/>
    </location>
</feature>
<name>A0A7S5DRN5_RHIRH</name>
<gene>
    <name evidence="2" type="ORF">pC5.8d_728</name>
</gene>
<proteinExistence type="predicted"/>